<comment type="caution">
    <text evidence="2">The sequence shown here is derived from an EMBL/GenBank/DDBJ whole genome shotgun (WGS) entry which is preliminary data.</text>
</comment>
<dbReference type="EMBL" id="CAJPWZ010000277">
    <property type="protein sequence ID" value="CAG2188916.1"/>
    <property type="molecule type" value="Genomic_DNA"/>
</dbReference>
<reference evidence="2" key="1">
    <citation type="submission" date="2021-03" db="EMBL/GenBank/DDBJ databases">
        <authorList>
            <person name="Bekaert M."/>
        </authorList>
    </citation>
    <scope>NUCLEOTIDE SEQUENCE</scope>
</reference>
<evidence type="ECO:0000256" key="1">
    <source>
        <dbReference type="SAM" id="Phobius"/>
    </source>
</evidence>
<feature type="transmembrane region" description="Helical" evidence="1">
    <location>
        <begin position="7"/>
        <end position="26"/>
    </location>
</feature>
<feature type="transmembrane region" description="Helical" evidence="1">
    <location>
        <begin position="192"/>
        <end position="211"/>
    </location>
</feature>
<keyword evidence="1" id="KW-0472">Membrane</keyword>
<name>A0A8S3Q436_MYTED</name>
<protein>
    <submittedName>
        <fullName evidence="2">Uncharacterized protein</fullName>
    </submittedName>
</protein>
<gene>
    <name evidence="2" type="ORF">MEDL_4313</name>
</gene>
<evidence type="ECO:0000313" key="3">
    <source>
        <dbReference type="Proteomes" id="UP000683360"/>
    </source>
</evidence>
<dbReference type="Proteomes" id="UP000683360">
    <property type="component" value="Unassembled WGS sequence"/>
</dbReference>
<feature type="transmembrane region" description="Helical" evidence="1">
    <location>
        <begin position="129"/>
        <end position="149"/>
    </location>
</feature>
<keyword evidence="1" id="KW-0812">Transmembrane</keyword>
<evidence type="ECO:0000313" key="2">
    <source>
        <dbReference type="EMBL" id="CAG2188916.1"/>
    </source>
</evidence>
<accession>A0A8S3Q436</accession>
<keyword evidence="1" id="KW-1133">Transmembrane helix</keyword>
<keyword evidence="3" id="KW-1185">Reference proteome</keyword>
<proteinExistence type="predicted"/>
<feature type="transmembrane region" description="Helical" evidence="1">
    <location>
        <begin position="90"/>
        <end position="108"/>
    </location>
</feature>
<sequence length="257" mass="28739">MTTVLIVLNVLATAMIFTATITPGWLCLDNYLDDTKMSGVALDMNAFYSRVCGYDSDTCSVVPFLDYRSNSRLSSVAIEGRFTEYLVESILTILCTTIGCFLTVVYLLRRRNLDNVHDLRQTTSKLTNAALFLSIVGGVFGSILAIEFIQLNWKYDSIINTNNNLPTRCCSFSFENEDDSLEQTDNYLEKRFPYSLVIISGGLLLQAISIIRHINLRKAPNMGTILIEPVNTEENMGTMLIEPVNTEENEPLVSSTP</sequence>
<organism evidence="2 3">
    <name type="scientific">Mytilus edulis</name>
    <name type="common">Blue mussel</name>
    <dbReference type="NCBI Taxonomy" id="6550"/>
    <lineage>
        <taxon>Eukaryota</taxon>
        <taxon>Metazoa</taxon>
        <taxon>Spiralia</taxon>
        <taxon>Lophotrochozoa</taxon>
        <taxon>Mollusca</taxon>
        <taxon>Bivalvia</taxon>
        <taxon>Autobranchia</taxon>
        <taxon>Pteriomorphia</taxon>
        <taxon>Mytilida</taxon>
        <taxon>Mytiloidea</taxon>
        <taxon>Mytilidae</taxon>
        <taxon>Mytilinae</taxon>
        <taxon>Mytilus</taxon>
    </lineage>
</organism>
<dbReference type="AlphaFoldDB" id="A0A8S3Q436"/>